<organism evidence="3 4">
    <name type="scientific">Deinandra increscens subsp. villosa</name>
    <dbReference type="NCBI Taxonomy" id="3103831"/>
    <lineage>
        <taxon>Eukaryota</taxon>
        <taxon>Viridiplantae</taxon>
        <taxon>Streptophyta</taxon>
        <taxon>Embryophyta</taxon>
        <taxon>Tracheophyta</taxon>
        <taxon>Spermatophyta</taxon>
        <taxon>Magnoliopsida</taxon>
        <taxon>eudicotyledons</taxon>
        <taxon>Gunneridae</taxon>
        <taxon>Pentapetalae</taxon>
        <taxon>asterids</taxon>
        <taxon>campanulids</taxon>
        <taxon>Asterales</taxon>
        <taxon>Asteraceae</taxon>
        <taxon>Asteroideae</taxon>
        <taxon>Heliantheae alliance</taxon>
        <taxon>Madieae</taxon>
        <taxon>Madiinae</taxon>
        <taxon>Deinandra</taxon>
    </lineage>
</organism>
<keyword evidence="1" id="KW-0520">NAD</keyword>
<keyword evidence="4" id="KW-1185">Reference proteome</keyword>
<evidence type="ECO:0000313" key="4">
    <source>
        <dbReference type="Proteomes" id="UP001408789"/>
    </source>
</evidence>
<reference evidence="3 4" key="1">
    <citation type="submission" date="2024-04" db="EMBL/GenBank/DDBJ databases">
        <title>The reference genome of an endangered Asteraceae, Deinandra increscens subsp. villosa, native to the Central Coast of California.</title>
        <authorList>
            <person name="Guilliams M."/>
            <person name="Hasenstab-Lehman K."/>
            <person name="Meyer R."/>
            <person name="Mcevoy S."/>
        </authorList>
    </citation>
    <scope>NUCLEOTIDE SEQUENCE [LARGE SCALE GENOMIC DNA]</scope>
    <source>
        <tissue evidence="3">Leaf</tissue>
    </source>
</reference>
<dbReference type="AlphaFoldDB" id="A0AAP0D3B2"/>
<dbReference type="SUPFAM" id="SSF52200">
    <property type="entry name" value="Toll/Interleukin receptor TIR domain"/>
    <property type="match status" value="1"/>
</dbReference>
<dbReference type="Proteomes" id="UP001408789">
    <property type="component" value="Unassembled WGS sequence"/>
</dbReference>
<dbReference type="InterPro" id="IPR035897">
    <property type="entry name" value="Toll_tir_struct_dom_sf"/>
</dbReference>
<dbReference type="PROSITE" id="PS50104">
    <property type="entry name" value="TIR"/>
    <property type="match status" value="1"/>
</dbReference>
<comment type="caution">
    <text evidence="3">The sequence shown here is derived from an EMBL/GenBank/DDBJ whole genome shotgun (WGS) entry which is preliminary data.</text>
</comment>
<dbReference type="Pfam" id="PF01582">
    <property type="entry name" value="TIR"/>
    <property type="match status" value="1"/>
</dbReference>
<dbReference type="PANTHER" id="PTHR32009">
    <property type="entry name" value="TMV RESISTANCE PROTEIN N-LIKE"/>
    <property type="match status" value="1"/>
</dbReference>
<evidence type="ECO:0000259" key="2">
    <source>
        <dbReference type="PROSITE" id="PS50104"/>
    </source>
</evidence>
<accession>A0AAP0D3B2</accession>
<protein>
    <recommendedName>
        <fullName evidence="2">TIR domain-containing protein</fullName>
    </recommendedName>
</protein>
<dbReference type="SMART" id="SM00255">
    <property type="entry name" value="TIR"/>
    <property type="match status" value="1"/>
</dbReference>
<evidence type="ECO:0000313" key="3">
    <source>
        <dbReference type="EMBL" id="KAK9065658.1"/>
    </source>
</evidence>
<feature type="domain" description="TIR" evidence="2">
    <location>
        <begin position="12"/>
        <end position="160"/>
    </location>
</feature>
<dbReference type="GO" id="GO:0007165">
    <property type="term" value="P:signal transduction"/>
    <property type="evidence" value="ECO:0007669"/>
    <property type="project" value="InterPro"/>
</dbReference>
<name>A0AAP0D3B2_9ASTR</name>
<dbReference type="FunFam" id="3.40.50.10140:FF:000007">
    <property type="entry name" value="Disease resistance protein (TIR-NBS-LRR class)"/>
    <property type="match status" value="1"/>
</dbReference>
<proteinExistence type="predicted"/>
<dbReference type="PANTHER" id="PTHR32009:SF162">
    <property type="entry name" value="TIR DOMAIN-CONTAINING PROTEIN"/>
    <property type="match status" value="1"/>
</dbReference>
<dbReference type="Gene3D" id="3.40.50.10140">
    <property type="entry name" value="Toll/interleukin-1 receptor homology (TIR) domain"/>
    <property type="match status" value="1"/>
</dbReference>
<dbReference type="InterPro" id="IPR000157">
    <property type="entry name" value="TIR_dom"/>
</dbReference>
<evidence type="ECO:0000256" key="1">
    <source>
        <dbReference type="ARBA" id="ARBA00023027"/>
    </source>
</evidence>
<sequence>MSSSTSSTHKSFAYDVFISYRGDDTRKTFVDHMYFALRRKNIRVYMDADKIKRGDHIMDELLKSIDHSRFYIIVFSKNYPSSSWCLNELVKILECHRTTHEHVVYPIFYDVEPSQVRKLTGATGKAFAKHEKHPSARKWREALREATELAGWDLKNNFDG</sequence>
<gene>
    <name evidence="3" type="ORF">SSX86_015059</name>
</gene>
<dbReference type="EMBL" id="JBCNJP010000016">
    <property type="protein sequence ID" value="KAK9065658.1"/>
    <property type="molecule type" value="Genomic_DNA"/>
</dbReference>